<proteinExistence type="predicted"/>
<protein>
    <recommendedName>
        <fullName evidence="3">FAM86 N-terminal domain-containing protein</fullName>
    </recommendedName>
</protein>
<dbReference type="EMBL" id="VJMJ01000237">
    <property type="protein sequence ID" value="KAF0725583.1"/>
    <property type="molecule type" value="Genomic_DNA"/>
</dbReference>
<dbReference type="SUPFAM" id="SSF53335">
    <property type="entry name" value="S-adenosyl-L-methionine-dependent methyltransferases"/>
    <property type="match status" value="1"/>
</dbReference>
<sequence length="221" mass="24762">MESDKLGFTHWATDVSYSFCGEEIQVVQDPSSHVLGSTVWDSAKCFLKFVEKNRARFDVSRLKRKKGGVVSVCELGAGLGLAGMALAKLGFIVVLTDVAPVLPWLHENVALNFTSTERAERVFVAEYGWGTPPTLLTPPYDMIVCADVVYEVACVKPLVKSILALATRKTIIYLTNERRTQAVQDELMRYLNEYFVWTRLPTDVLDDEYTKGLFNSVCSTY</sequence>
<evidence type="ECO:0008006" key="3">
    <source>
        <dbReference type="Google" id="ProtNLM"/>
    </source>
</evidence>
<evidence type="ECO:0000313" key="1">
    <source>
        <dbReference type="EMBL" id="KAF0725583.1"/>
    </source>
</evidence>
<dbReference type="AlphaFoldDB" id="A0A6G0WE50"/>
<organism evidence="1 2">
    <name type="scientific">Aphanomyces euteiches</name>
    <dbReference type="NCBI Taxonomy" id="100861"/>
    <lineage>
        <taxon>Eukaryota</taxon>
        <taxon>Sar</taxon>
        <taxon>Stramenopiles</taxon>
        <taxon>Oomycota</taxon>
        <taxon>Saprolegniomycetes</taxon>
        <taxon>Saprolegniales</taxon>
        <taxon>Verrucalvaceae</taxon>
        <taxon>Aphanomyces</taxon>
    </lineage>
</organism>
<dbReference type="InterPro" id="IPR029063">
    <property type="entry name" value="SAM-dependent_MTases_sf"/>
</dbReference>
<dbReference type="Pfam" id="PF10294">
    <property type="entry name" value="Methyltransf_16"/>
    <property type="match status" value="1"/>
</dbReference>
<dbReference type="Gene3D" id="3.40.50.150">
    <property type="entry name" value="Vaccinia Virus protein VP39"/>
    <property type="match status" value="1"/>
</dbReference>
<dbReference type="PANTHER" id="PTHR14614">
    <property type="entry name" value="HEPATOCELLULAR CARCINOMA-ASSOCIATED ANTIGEN"/>
    <property type="match status" value="1"/>
</dbReference>
<dbReference type="PANTHER" id="PTHR14614:SF98">
    <property type="entry name" value="S-ADENOSYL-L-METHIONINE-DEPENDENT METHYLTRANSFERASES SUPERFAMILY PROTEIN"/>
    <property type="match status" value="1"/>
</dbReference>
<gene>
    <name evidence="1" type="ORF">Ae201684_015916</name>
</gene>
<dbReference type="Proteomes" id="UP000481153">
    <property type="component" value="Unassembled WGS sequence"/>
</dbReference>
<evidence type="ECO:0000313" key="2">
    <source>
        <dbReference type="Proteomes" id="UP000481153"/>
    </source>
</evidence>
<accession>A0A6G0WE50</accession>
<comment type="caution">
    <text evidence="1">The sequence shown here is derived from an EMBL/GenBank/DDBJ whole genome shotgun (WGS) entry which is preliminary data.</text>
</comment>
<keyword evidence="2" id="KW-1185">Reference proteome</keyword>
<dbReference type="CDD" id="cd02440">
    <property type="entry name" value="AdoMet_MTases"/>
    <property type="match status" value="1"/>
</dbReference>
<dbReference type="VEuPathDB" id="FungiDB:AeMF1_021173"/>
<name>A0A6G0WE50_9STRA</name>
<reference evidence="1 2" key="1">
    <citation type="submission" date="2019-07" db="EMBL/GenBank/DDBJ databases">
        <title>Genomics analysis of Aphanomyces spp. identifies a new class of oomycete effector associated with host adaptation.</title>
        <authorList>
            <person name="Gaulin E."/>
        </authorList>
    </citation>
    <scope>NUCLEOTIDE SEQUENCE [LARGE SCALE GENOMIC DNA]</scope>
    <source>
        <strain evidence="1 2">ATCC 201684</strain>
    </source>
</reference>
<dbReference type="InterPro" id="IPR019410">
    <property type="entry name" value="Methyltransf_16"/>
</dbReference>